<dbReference type="Proteomes" id="UP000004793">
    <property type="component" value="Chromosome"/>
</dbReference>
<keyword evidence="3" id="KW-1185">Reference proteome</keyword>
<gene>
    <name evidence="2" type="ordered locus">CSE_04520</name>
</gene>
<name>A0A7U6GDU0_CALEA</name>
<evidence type="ECO:0000259" key="1">
    <source>
        <dbReference type="Pfam" id="PF04016"/>
    </source>
</evidence>
<organism evidence="2 3">
    <name type="scientific">Caldisericum exile (strain DSM 21853 / NBRC 104410 / AZM16c01)</name>
    <dbReference type="NCBI Taxonomy" id="511051"/>
    <lineage>
        <taxon>Bacteria</taxon>
        <taxon>Pseudomonadati</taxon>
        <taxon>Caldisericota/Cryosericota group</taxon>
        <taxon>Caldisericota</taxon>
        <taxon>Caldisericia</taxon>
        <taxon>Caldisericales</taxon>
        <taxon>Caldisericaceae</taxon>
        <taxon>Caldisericum</taxon>
    </lineage>
</organism>
<dbReference type="Pfam" id="PF04016">
    <property type="entry name" value="DUF364"/>
    <property type="match status" value="1"/>
</dbReference>
<feature type="domain" description="Putative heavy-metal chelation" evidence="1">
    <location>
        <begin position="139"/>
        <end position="228"/>
    </location>
</feature>
<dbReference type="AlphaFoldDB" id="A0A7U6GDU0"/>
<protein>
    <recommendedName>
        <fullName evidence="1">Putative heavy-metal chelation domain-containing protein</fullName>
    </recommendedName>
</protein>
<proteinExistence type="predicted"/>
<evidence type="ECO:0000313" key="2">
    <source>
        <dbReference type="EMBL" id="BAL80578.1"/>
    </source>
</evidence>
<dbReference type="KEGG" id="cex:CSE_04520"/>
<dbReference type="EMBL" id="AP012051">
    <property type="protein sequence ID" value="BAL80578.1"/>
    <property type="molecule type" value="Genomic_DNA"/>
</dbReference>
<dbReference type="InterPro" id="IPR007161">
    <property type="entry name" value="DUF364"/>
</dbReference>
<dbReference type="RefSeq" id="WP_014452984.1">
    <property type="nucleotide sequence ID" value="NC_017096.1"/>
</dbReference>
<reference evidence="2 3" key="1">
    <citation type="submission" date="2011-01" db="EMBL/GenBank/DDBJ databases">
        <title>Whole genome sequence of Caldisericum exile AZM16c01.</title>
        <authorList>
            <person name="Narita-Yamada S."/>
            <person name="Kawakoshi A."/>
            <person name="Nakamura S."/>
            <person name="Sasagawa M."/>
            <person name="Fukada J."/>
            <person name="Sekine M."/>
            <person name="Kato Y."/>
            <person name="Fukai R."/>
            <person name="Sasaki K."/>
            <person name="Hanamaki A."/>
            <person name="Narita H."/>
            <person name="Konno Y."/>
            <person name="Mori K."/>
            <person name="Yamazaki S."/>
            <person name="Suzuki K."/>
            <person name="Fujita N."/>
        </authorList>
    </citation>
    <scope>NUCLEOTIDE SEQUENCE [LARGE SCALE GENOMIC DNA]</scope>
    <source>
        <strain evidence="3">DSM 21853 / NBRC 104410 / AZM16c01</strain>
    </source>
</reference>
<evidence type="ECO:0000313" key="3">
    <source>
        <dbReference type="Proteomes" id="UP000004793"/>
    </source>
</evidence>
<accession>A0A7U6GDU0</accession>
<dbReference type="Gene3D" id="3.40.50.11590">
    <property type="match status" value="1"/>
</dbReference>
<dbReference type="OrthoDB" id="3596at2"/>
<sequence>MSNIYEFLKEFLEKFAKDHNIMDEDIDVVSIRPLTKEEAIGNPERNDFPILKGKEVMIEASFKGSKGQAFTDEPGNFKGTVRDLLRFPLTNNKNRAFFIASLNAILRHFGIVEGTKHCKNNEPELCSYSFVRYISENFRKPKIAFFGFQPAMISAFKDKFEIRVIDLDEDNIGSKKYGLEIFGQDKEEEIISWCDLIVATGSTVANGTIEKYISAGKPVIFYGVTGASVCKILNLRRFCPYSK</sequence>
<dbReference type="SUPFAM" id="SSF159713">
    <property type="entry name" value="Dhaf3308-like"/>
    <property type="match status" value="1"/>
</dbReference>